<name>A0A7S9Q5D0_9PSED</name>
<evidence type="ECO:0000313" key="1">
    <source>
        <dbReference type="EMBL" id="QPH51209.1"/>
    </source>
</evidence>
<proteinExistence type="predicted"/>
<accession>A0A7S9Q5D0</accession>
<dbReference type="EMBL" id="CP064946">
    <property type="protein sequence ID" value="QPH51209.1"/>
    <property type="molecule type" value="Genomic_DNA"/>
</dbReference>
<dbReference type="AlphaFoldDB" id="A0A7S9Q5D0"/>
<protein>
    <submittedName>
        <fullName evidence="1">Uncharacterized protein</fullName>
    </submittedName>
</protein>
<gene>
    <name evidence="1" type="ORF">IZU98_11215</name>
</gene>
<evidence type="ECO:0000313" key="2">
    <source>
        <dbReference type="Proteomes" id="UP000594430"/>
    </source>
</evidence>
<dbReference type="RefSeq" id="WP_028687550.1">
    <property type="nucleotide sequence ID" value="NZ_BQHM01000008.1"/>
</dbReference>
<reference evidence="1 2" key="1">
    <citation type="submission" date="2020-11" db="EMBL/GenBank/DDBJ databases">
        <title>Pseudomonas fulva producing VIM-24.</title>
        <authorList>
            <person name="Liu S."/>
        </authorList>
    </citation>
    <scope>NUCLEOTIDE SEQUENCE [LARGE SCALE GENOMIC DNA]</scope>
    <source>
        <strain evidence="1 2">ZDHY414</strain>
    </source>
</reference>
<organism evidence="1 2">
    <name type="scientific">Pseudomonas fulva</name>
    <dbReference type="NCBI Taxonomy" id="47880"/>
    <lineage>
        <taxon>Bacteria</taxon>
        <taxon>Pseudomonadati</taxon>
        <taxon>Pseudomonadota</taxon>
        <taxon>Gammaproteobacteria</taxon>
        <taxon>Pseudomonadales</taxon>
        <taxon>Pseudomonadaceae</taxon>
        <taxon>Pseudomonas</taxon>
    </lineage>
</organism>
<sequence length="518" mass="58535">MFEENEMIETSGVRLCNTISLLIPAYSYHINCAWTQEIPLPAIEEFTCRLLISLREITPGEVQQYFGLSKRECEVLIETLEKNKLITHNNDGMLVPSNMLIDRTKDNPEVTPSLTKYEVKTETVVFEALTVSIMPSNAYNRSRHGLPQLPIPDENHSPAPQLITELFGSQFRAFLDYSRRPEIETKKIRLYKVDGCSAGKFVQIPIDLEIWLRPTKEGDLEIIKKVAEKASGGRQPPLSMEVEAKISDYLNSLPSPKKSVSILGYCKMFDDHVLDRYIDDRGLDLNHWLIDHANRKTGYGTQTTRSMIGPIFDRNNKKTIDRMIEEVAKDWKAGEVHRAFWLSSSAPLWGANGFLMSDFCNEISRRLAEDRQSRGHVTAILPYEDSRDLSALKSSFHTRIPCGIAYKGADLQSQIEIFLIPGQLAVVQYHVQPDNASAITVPIGYVTVEHDRITKIESYLDNLVKSRGKPELAWSDSTSKVEDLMGNCRSQFCEANRKPLLTLTRPQSNGSEGVPAAE</sequence>
<dbReference type="Proteomes" id="UP000594430">
    <property type="component" value="Chromosome"/>
</dbReference>